<keyword evidence="3" id="KW-1185">Reference proteome</keyword>
<feature type="region of interest" description="Disordered" evidence="1">
    <location>
        <begin position="637"/>
        <end position="710"/>
    </location>
</feature>
<organism evidence="2 3">
    <name type="scientific">Rhodotorula paludigena</name>
    <dbReference type="NCBI Taxonomy" id="86838"/>
    <lineage>
        <taxon>Eukaryota</taxon>
        <taxon>Fungi</taxon>
        <taxon>Dikarya</taxon>
        <taxon>Basidiomycota</taxon>
        <taxon>Pucciniomycotina</taxon>
        <taxon>Microbotryomycetes</taxon>
        <taxon>Sporidiobolales</taxon>
        <taxon>Sporidiobolaceae</taxon>
        <taxon>Rhodotorula</taxon>
    </lineage>
</organism>
<dbReference type="EMBL" id="BQKY01000001">
    <property type="protein sequence ID" value="GJN87081.1"/>
    <property type="molecule type" value="Genomic_DNA"/>
</dbReference>
<evidence type="ECO:0000313" key="3">
    <source>
        <dbReference type="Proteomes" id="UP001342314"/>
    </source>
</evidence>
<feature type="compositionally biased region" description="Acidic residues" evidence="1">
    <location>
        <begin position="523"/>
        <end position="537"/>
    </location>
</feature>
<feature type="region of interest" description="Disordered" evidence="1">
    <location>
        <begin position="494"/>
        <end position="576"/>
    </location>
</feature>
<comment type="caution">
    <text evidence="2">The sequence shown here is derived from an EMBL/GenBank/DDBJ whole genome shotgun (WGS) entry which is preliminary data.</text>
</comment>
<sequence length="710" mass="76657">MQRALHVLRAYGNVLEVVYSAMDAAHEGQRRVPSLAECAAREVGRAIEENVRACLAEGYSLSEDEASGGEEGLGDDSVEVESETSFLNSVEMERSASAQELDLEGARLQDEWYESCPAYASRWILAEHATSIVTTALGASDAPFGLIECCFDLCRVNRAESEGARFHGLLVFGALSTPSSTRSSARSTASAPHLLPLLRHTPFPSSLLTTSLLPALLASSFSDRLFFHSSLSLAALPRGTALRPTQDPPLAVGLIQVLSDVASRMIRAIAASVAPVRADDSMSDDEEETVDPSSAQRLIDEVLARISTQARAALPLLLRPEACVSKLLAELGEALELVWREAGRTGLYGCRGAEDDEALDELRALALVVELSLVARDPACLSEPKHGRLIALASLLPVPPQRFSPRIDFDASSSSESDSPSASALHAALTRFLLPSLAHPSSLLPLCDALLSSPTPSSSNELDSLARALLAAYLDVPTSAANVQAREEARARLESLERTRRMGGRARQTRSGRVEEADREQSEEVDVEEDIETDYDEPVVSAPGRRSTKRRRVALERSPVVESASDPSAETENEDDAPAAVVLDEMSDAEDELALVFDLHGPYKRITLAPSRSQPALQLAISSDADDLDLLARRRQKRGLEAGSISASGSVRAHSRSRSVSHSESSSAEPPAFASGSRRHEQERKKRAFVNSRRSEKEREVESSEDELAM</sequence>
<dbReference type="Proteomes" id="UP001342314">
    <property type="component" value="Unassembled WGS sequence"/>
</dbReference>
<evidence type="ECO:0000313" key="2">
    <source>
        <dbReference type="EMBL" id="GJN87081.1"/>
    </source>
</evidence>
<dbReference type="AlphaFoldDB" id="A0AAV5G442"/>
<feature type="compositionally biased region" description="Basic and acidic residues" evidence="1">
    <location>
        <begin position="512"/>
        <end position="522"/>
    </location>
</feature>
<reference evidence="2 3" key="1">
    <citation type="submission" date="2021-12" db="EMBL/GenBank/DDBJ databases">
        <title>High titer production of polyol ester of fatty acids by Rhodotorula paludigena BS15 towards product separation-free biomass refinery.</title>
        <authorList>
            <person name="Mano J."/>
            <person name="Ono H."/>
            <person name="Tanaka T."/>
            <person name="Naito K."/>
            <person name="Sushida H."/>
            <person name="Ike M."/>
            <person name="Tokuyasu K."/>
            <person name="Kitaoka M."/>
        </authorList>
    </citation>
    <scope>NUCLEOTIDE SEQUENCE [LARGE SCALE GENOMIC DNA]</scope>
    <source>
        <strain evidence="2 3">BS15</strain>
    </source>
</reference>
<evidence type="ECO:0008006" key="4">
    <source>
        <dbReference type="Google" id="ProtNLM"/>
    </source>
</evidence>
<name>A0AAV5G442_9BASI</name>
<evidence type="ECO:0000256" key="1">
    <source>
        <dbReference type="SAM" id="MobiDB-lite"/>
    </source>
</evidence>
<feature type="compositionally biased region" description="Basic and acidic residues" evidence="1">
    <location>
        <begin position="693"/>
        <end position="702"/>
    </location>
</feature>
<feature type="compositionally biased region" description="Low complexity" evidence="1">
    <location>
        <begin position="660"/>
        <end position="676"/>
    </location>
</feature>
<gene>
    <name evidence="2" type="ORF">Rhopal_000026-T1</name>
</gene>
<protein>
    <recommendedName>
        <fullName evidence="4">Timeless N-terminal domain-containing protein</fullName>
    </recommendedName>
</protein>
<feature type="compositionally biased region" description="Basic residues" evidence="1">
    <location>
        <begin position="501"/>
        <end position="510"/>
    </location>
</feature>
<accession>A0AAV5G442</accession>
<proteinExistence type="predicted"/>